<protein>
    <recommendedName>
        <fullName evidence="6">E3 ubiquitin-protein ligase FANCL</fullName>
    </recommendedName>
</protein>
<dbReference type="InterPro" id="IPR026848">
    <property type="entry name" value="Fancl"/>
</dbReference>
<evidence type="ECO:0000259" key="1">
    <source>
        <dbReference type="Pfam" id="PF11793"/>
    </source>
</evidence>
<keyword evidence="5" id="KW-1185">Reference proteome</keyword>
<dbReference type="PANTHER" id="PTHR13206:SF0">
    <property type="entry name" value="E3 UBIQUITIN-PROTEIN LIGASE FANCL"/>
    <property type="match status" value="1"/>
</dbReference>
<dbReference type="SMART" id="SM01197">
    <property type="entry name" value="FANCL_C"/>
    <property type="match status" value="1"/>
</dbReference>
<reference evidence="4" key="1">
    <citation type="submission" date="2021-03" db="EMBL/GenBank/DDBJ databases">
        <authorList>
            <person name="Li Z."/>
            <person name="Yang C."/>
        </authorList>
    </citation>
    <scope>NUCLEOTIDE SEQUENCE</scope>
    <source>
        <strain evidence="4">Dzin_1.0</strain>
        <tissue evidence="4">Leaf</tissue>
    </source>
</reference>
<dbReference type="InterPro" id="IPR016135">
    <property type="entry name" value="UBQ-conjugating_enzyme/RWD"/>
</dbReference>
<organism evidence="4 5">
    <name type="scientific">Dioscorea zingiberensis</name>
    <dbReference type="NCBI Taxonomy" id="325984"/>
    <lineage>
        <taxon>Eukaryota</taxon>
        <taxon>Viridiplantae</taxon>
        <taxon>Streptophyta</taxon>
        <taxon>Embryophyta</taxon>
        <taxon>Tracheophyta</taxon>
        <taxon>Spermatophyta</taxon>
        <taxon>Magnoliopsida</taxon>
        <taxon>Liliopsida</taxon>
        <taxon>Dioscoreales</taxon>
        <taxon>Dioscoreaceae</taxon>
        <taxon>Dioscorea</taxon>
    </lineage>
</organism>
<sequence length="317" mass="36094">MQSKPNPSSYRLIFSEVEEIGWQVLLRASPDLSSLAVNLRDEKGRSHVLEIALPWDYPLSSPSLSSDVPYMCELEWSDGSKLRDVVQQFTEHLQKLQEFWSTMDEIDKILCVLYPKKPSLAMSHRQISIGNDCSLLLYINACKPRSLPECRWFGPDSSIEMISKKWKRNYRKWKTDGPFHENLETLLEIELPKSSVSGSSKSDEQLDCGICYAHCLPVDEELGDCSGGEPDYTCDNPSCSKAFHAVCLQDWLRSISTTRQSFDVLFGNCPYCSEPVAVKLNGGKCSSIIQCFVWQLPFLFRYSGLVFSSHKLIHQLR</sequence>
<dbReference type="InterPro" id="IPR026850">
    <property type="entry name" value="FANCL_C"/>
</dbReference>
<dbReference type="InterPro" id="IPR043003">
    <property type="entry name" value="FANCL_d3_sf"/>
</dbReference>
<proteinExistence type="predicted"/>
<gene>
    <name evidence="4" type="ORF">J5N97_024642</name>
</gene>
<dbReference type="PANTHER" id="PTHR13206">
    <property type="entry name" value="UBIQUITIN LIGASE PROTEIN PHF9 FANCONI ANEMIA GROUP L PROTEIN"/>
    <property type="match status" value="1"/>
</dbReference>
<dbReference type="Proteomes" id="UP001085076">
    <property type="component" value="Miscellaneous, Linkage group lg07"/>
</dbReference>
<dbReference type="SUPFAM" id="SSF57850">
    <property type="entry name" value="RING/U-box"/>
    <property type="match status" value="1"/>
</dbReference>
<dbReference type="InterPro" id="IPR044037">
    <property type="entry name" value="FANCL_d3"/>
</dbReference>
<dbReference type="InterPro" id="IPR043898">
    <property type="entry name" value="FANCL_d2"/>
</dbReference>
<dbReference type="GO" id="GO:0036297">
    <property type="term" value="P:interstrand cross-link repair"/>
    <property type="evidence" value="ECO:0007669"/>
    <property type="project" value="InterPro"/>
</dbReference>
<dbReference type="Pfam" id="PF11793">
    <property type="entry name" value="FANCL_C"/>
    <property type="match status" value="1"/>
</dbReference>
<dbReference type="Gene3D" id="3.10.110.20">
    <property type="entry name" value="RWD domain-like"/>
    <property type="match status" value="1"/>
</dbReference>
<evidence type="ECO:0000313" key="4">
    <source>
        <dbReference type="EMBL" id="KAJ0967725.1"/>
    </source>
</evidence>
<evidence type="ECO:0008006" key="6">
    <source>
        <dbReference type="Google" id="ProtNLM"/>
    </source>
</evidence>
<feature type="domain" description="FANCL UBC-like" evidence="3">
    <location>
        <begin position="98"/>
        <end position="193"/>
    </location>
</feature>
<dbReference type="Gene3D" id="3.10.110.10">
    <property type="entry name" value="Ubiquitin Conjugating Enzyme"/>
    <property type="match status" value="1"/>
</dbReference>
<feature type="domain" description="FANCL C-terminal" evidence="1">
    <location>
        <begin position="204"/>
        <end position="279"/>
    </location>
</feature>
<dbReference type="AlphaFoldDB" id="A0A9D5H948"/>
<dbReference type="CDD" id="cd16490">
    <property type="entry name" value="RING-CH-C4HC3_FANCL"/>
    <property type="match status" value="1"/>
</dbReference>
<dbReference type="OrthoDB" id="10263265at2759"/>
<dbReference type="Pfam" id="PF18890">
    <property type="entry name" value="FANCL_d2"/>
    <property type="match status" value="1"/>
</dbReference>
<dbReference type="InterPro" id="IPR013083">
    <property type="entry name" value="Znf_RING/FYVE/PHD"/>
</dbReference>
<name>A0A9D5H948_9LILI</name>
<dbReference type="GO" id="GO:0043240">
    <property type="term" value="C:Fanconi anaemia nuclear complex"/>
    <property type="evidence" value="ECO:0007669"/>
    <property type="project" value="InterPro"/>
</dbReference>
<dbReference type="EMBL" id="JAGGNH010000007">
    <property type="protein sequence ID" value="KAJ0967725.1"/>
    <property type="molecule type" value="Genomic_DNA"/>
</dbReference>
<dbReference type="CDD" id="cd23831">
    <property type="entry name" value="DRWD-N_FANCL"/>
    <property type="match status" value="1"/>
</dbReference>
<evidence type="ECO:0000259" key="3">
    <source>
        <dbReference type="Pfam" id="PF18891"/>
    </source>
</evidence>
<dbReference type="Pfam" id="PF18891">
    <property type="entry name" value="FANCL_d3"/>
    <property type="match status" value="1"/>
</dbReference>
<comment type="caution">
    <text evidence="4">The sequence shown here is derived from an EMBL/GenBank/DDBJ whole genome shotgun (WGS) entry which is preliminary data.</text>
</comment>
<dbReference type="GO" id="GO:0006513">
    <property type="term" value="P:protein monoubiquitination"/>
    <property type="evidence" value="ECO:0007669"/>
    <property type="project" value="TreeGrafter"/>
</dbReference>
<dbReference type="GO" id="GO:0061630">
    <property type="term" value="F:ubiquitin protein ligase activity"/>
    <property type="evidence" value="ECO:0007669"/>
    <property type="project" value="TreeGrafter"/>
</dbReference>
<evidence type="ECO:0000259" key="2">
    <source>
        <dbReference type="Pfam" id="PF18890"/>
    </source>
</evidence>
<evidence type="ECO:0000313" key="5">
    <source>
        <dbReference type="Proteomes" id="UP001085076"/>
    </source>
</evidence>
<accession>A0A9D5H948</accession>
<dbReference type="Gene3D" id="3.30.40.10">
    <property type="entry name" value="Zinc/RING finger domain, C3HC4 (zinc finger)"/>
    <property type="match status" value="1"/>
</dbReference>
<feature type="domain" description="FANCL UBC-like" evidence="2">
    <location>
        <begin position="8"/>
        <end position="96"/>
    </location>
</feature>
<dbReference type="CDD" id="cd23832">
    <property type="entry name" value="DRWD-C_FANCL"/>
    <property type="match status" value="1"/>
</dbReference>
<reference evidence="4" key="2">
    <citation type="journal article" date="2022" name="Hortic Res">
        <title>The genome of Dioscorea zingiberensis sheds light on the biosynthesis, origin and evolution of the medicinally important diosgenin saponins.</title>
        <authorList>
            <person name="Li Y."/>
            <person name="Tan C."/>
            <person name="Li Z."/>
            <person name="Guo J."/>
            <person name="Li S."/>
            <person name="Chen X."/>
            <person name="Wang C."/>
            <person name="Dai X."/>
            <person name="Yang H."/>
            <person name="Song W."/>
            <person name="Hou L."/>
            <person name="Xu J."/>
            <person name="Tong Z."/>
            <person name="Xu A."/>
            <person name="Yuan X."/>
            <person name="Wang W."/>
            <person name="Yang Q."/>
            <person name="Chen L."/>
            <person name="Sun Z."/>
            <person name="Wang K."/>
            <person name="Pan B."/>
            <person name="Chen J."/>
            <person name="Bao Y."/>
            <person name="Liu F."/>
            <person name="Qi X."/>
            <person name="Gang D.R."/>
            <person name="Wen J."/>
            <person name="Li J."/>
        </authorList>
    </citation>
    <scope>NUCLEOTIDE SEQUENCE</scope>
    <source>
        <strain evidence="4">Dzin_1.0</strain>
    </source>
</reference>